<organism evidence="2 3">
    <name type="scientific">Pseudolabrys taiwanensis</name>
    <dbReference type="NCBI Taxonomy" id="331696"/>
    <lineage>
        <taxon>Bacteria</taxon>
        <taxon>Pseudomonadati</taxon>
        <taxon>Pseudomonadota</taxon>
        <taxon>Alphaproteobacteria</taxon>
        <taxon>Hyphomicrobiales</taxon>
        <taxon>Xanthobacteraceae</taxon>
        <taxon>Pseudolabrys</taxon>
    </lineage>
</organism>
<accession>A0A345ZT92</accession>
<reference evidence="2 3" key="1">
    <citation type="submission" date="2018-07" db="EMBL/GenBank/DDBJ databases">
        <authorList>
            <person name="Quirk P.G."/>
            <person name="Krulwich T.A."/>
        </authorList>
    </citation>
    <scope>NUCLEOTIDE SEQUENCE [LARGE SCALE GENOMIC DNA]</scope>
    <source>
        <strain evidence="2 3">CC-BB4</strain>
    </source>
</reference>
<keyword evidence="1" id="KW-1133">Transmembrane helix</keyword>
<dbReference type="OrthoDB" id="1494400at2"/>
<dbReference type="RefSeq" id="WP_115689507.1">
    <property type="nucleotide sequence ID" value="NZ_CP031417.1"/>
</dbReference>
<keyword evidence="3" id="KW-1185">Reference proteome</keyword>
<dbReference type="Proteomes" id="UP000254889">
    <property type="component" value="Chromosome"/>
</dbReference>
<sequence>MSLPDLAWLALAAYAAHILEEFVLDWRNWARAVIGLPVEWTDFYVTNAVVVVLGFAQAELAPRFALGPLTYAALMLINATFFHVLPFARTKGRYSPGLSTAILFFYPLGIAMFWQAHNEGRLSLGVAIAAFAAGALLMAYPVVMLKLKNRPYFRQG</sequence>
<keyword evidence="1" id="KW-0472">Membrane</keyword>
<feature type="transmembrane region" description="Helical" evidence="1">
    <location>
        <begin position="64"/>
        <end position="85"/>
    </location>
</feature>
<evidence type="ECO:0000256" key="1">
    <source>
        <dbReference type="SAM" id="Phobius"/>
    </source>
</evidence>
<keyword evidence="1" id="KW-0812">Transmembrane</keyword>
<dbReference type="KEGG" id="ptaw:DW352_06175"/>
<dbReference type="Pfam" id="PF13787">
    <property type="entry name" value="HXXEE"/>
    <property type="match status" value="1"/>
</dbReference>
<feature type="transmembrane region" description="Helical" evidence="1">
    <location>
        <begin position="97"/>
        <end position="116"/>
    </location>
</feature>
<feature type="transmembrane region" description="Helical" evidence="1">
    <location>
        <begin position="122"/>
        <end position="145"/>
    </location>
</feature>
<name>A0A345ZT92_9HYPH</name>
<evidence type="ECO:0000313" key="2">
    <source>
        <dbReference type="EMBL" id="AXK80139.1"/>
    </source>
</evidence>
<proteinExistence type="predicted"/>
<gene>
    <name evidence="2" type="ORF">DW352_06175</name>
</gene>
<protein>
    <submittedName>
        <fullName evidence="2">HXXEE domain-containing protein</fullName>
    </submittedName>
</protein>
<dbReference type="AlphaFoldDB" id="A0A345ZT92"/>
<dbReference type="EMBL" id="CP031417">
    <property type="protein sequence ID" value="AXK80139.1"/>
    <property type="molecule type" value="Genomic_DNA"/>
</dbReference>
<dbReference type="InterPro" id="IPR025671">
    <property type="entry name" value="HXXEE"/>
</dbReference>
<evidence type="ECO:0000313" key="3">
    <source>
        <dbReference type="Proteomes" id="UP000254889"/>
    </source>
</evidence>